<dbReference type="AlphaFoldDB" id="A0A3S4I255"/>
<evidence type="ECO:0000259" key="1">
    <source>
        <dbReference type="Pfam" id="PF12137"/>
    </source>
</evidence>
<dbReference type="EMBL" id="LR134155">
    <property type="protein sequence ID" value="VEA71795.1"/>
    <property type="molecule type" value="Genomic_DNA"/>
</dbReference>
<dbReference type="GO" id="GO:0016817">
    <property type="term" value="F:hydrolase activity, acting on acid anhydrides"/>
    <property type="evidence" value="ECO:0007669"/>
    <property type="project" value="InterPro"/>
</dbReference>
<dbReference type="Gene3D" id="3.30.360.80">
    <property type="match status" value="1"/>
</dbReference>
<evidence type="ECO:0000313" key="2">
    <source>
        <dbReference type="EMBL" id="VEA71795.1"/>
    </source>
</evidence>
<dbReference type="InterPro" id="IPR022737">
    <property type="entry name" value="RapA_C"/>
</dbReference>
<dbReference type="Pfam" id="PF12137">
    <property type="entry name" value="RapA_C"/>
    <property type="match status" value="1"/>
</dbReference>
<name>A0A3S4I255_SERRU</name>
<proteinExistence type="predicted"/>
<accession>A0A3S4I255</accession>
<reference evidence="2 3" key="1">
    <citation type="submission" date="2018-12" db="EMBL/GenBank/DDBJ databases">
        <authorList>
            <consortium name="Pathogen Informatics"/>
        </authorList>
    </citation>
    <scope>NUCLEOTIDE SEQUENCE [LARGE SCALE GENOMIC DNA]</scope>
    <source>
        <strain evidence="2 3">NCTC9419</strain>
    </source>
</reference>
<sequence length="141" mass="15734">MHSNGGDKAQALADAIAEQDNDVNLVSFALNLFDIVGINQEDRSDNLIVLTPSDHMLVPDFPGLPQDGCTVTFDREQALSREDAQFVSWEHPIIRNGLDLIVSGDTGSCAVSLLKNKALRSARCWWSWCTWSRRRRRSTCS</sequence>
<feature type="domain" description="RNA polymerase recycling bacterial C-terminal" evidence="1">
    <location>
        <begin position="1"/>
        <end position="125"/>
    </location>
</feature>
<dbReference type="Proteomes" id="UP000271603">
    <property type="component" value="Chromosome"/>
</dbReference>
<organism evidence="2 3">
    <name type="scientific">Serratia rubidaea</name>
    <name type="common">Serratia marinorubra</name>
    <dbReference type="NCBI Taxonomy" id="61652"/>
    <lineage>
        <taxon>Bacteria</taxon>
        <taxon>Pseudomonadati</taxon>
        <taxon>Pseudomonadota</taxon>
        <taxon>Gammaproteobacteria</taxon>
        <taxon>Enterobacterales</taxon>
        <taxon>Yersiniaceae</taxon>
        <taxon>Serratia</taxon>
    </lineage>
</organism>
<evidence type="ECO:0000313" key="3">
    <source>
        <dbReference type="Proteomes" id="UP000271603"/>
    </source>
</evidence>
<protein>
    <submittedName>
        <fullName evidence="2">RNA polymerase-associated protein rapA</fullName>
        <ecNumber evidence="2">3.6.4.-</ecNumber>
    </submittedName>
</protein>
<dbReference type="FunFam" id="3.30.360.80:FF:000001">
    <property type="entry name" value="RNA polymerase-associated protein RapA"/>
    <property type="match status" value="1"/>
</dbReference>
<gene>
    <name evidence="2" type="primary">rapA_2</name>
    <name evidence="2" type="ORF">NCTC9419_03366</name>
</gene>
<keyword evidence="2" id="KW-0378">Hydrolase</keyword>
<dbReference type="EC" id="3.6.4.-" evidence="2"/>